<sequence>GLSCCLRAKIDMKNLNKALRDPVLYRCNILPHHRTGNKWKIYPTYDFACPIVDSIEGVTHALRTNEYRDRNAQYDWIINALELRKVLIWDF</sequence>
<name>A0ACA9QXP9_9GLOM</name>
<proteinExistence type="predicted"/>
<accession>A0ACA9QXP9</accession>
<feature type="non-terminal residue" evidence="1">
    <location>
        <position position="1"/>
    </location>
</feature>
<comment type="caution">
    <text evidence="1">The sequence shown here is derived from an EMBL/GenBank/DDBJ whole genome shotgun (WGS) entry which is preliminary data.</text>
</comment>
<gene>
    <name evidence="1" type="ORF">DHETER_LOCUS15718</name>
</gene>
<keyword evidence="2" id="KW-1185">Reference proteome</keyword>
<evidence type="ECO:0000313" key="1">
    <source>
        <dbReference type="EMBL" id="CAG8768836.1"/>
    </source>
</evidence>
<protein>
    <submittedName>
        <fullName evidence="1">15359_t:CDS:1</fullName>
    </submittedName>
</protein>
<evidence type="ECO:0000313" key="2">
    <source>
        <dbReference type="Proteomes" id="UP000789702"/>
    </source>
</evidence>
<dbReference type="Proteomes" id="UP000789702">
    <property type="component" value="Unassembled WGS sequence"/>
</dbReference>
<feature type="non-terminal residue" evidence="1">
    <location>
        <position position="91"/>
    </location>
</feature>
<dbReference type="EMBL" id="CAJVPU010055539">
    <property type="protein sequence ID" value="CAG8768836.1"/>
    <property type="molecule type" value="Genomic_DNA"/>
</dbReference>
<reference evidence="1" key="1">
    <citation type="submission" date="2021-06" db="EMBL/GenBank/DDBJ databases">
        <authorList>
            <person name="Kallberg Y."/>
            <person name="Tangrot J."/>
            <person name="Rosling A."/>
        </authorList>
    </citation>
    <scope>NUCLEOTIDE SEQUENCE</scope>
    <source>
        <strain evidence="1">IL203A</strain>
    </source>
</reference>
<organism evidence="1 2">
    <name type="scientific">Dentiscutata heterogama</name>
    <dbReference type="NCBI Taxonomy" id="1316150"/>
    <lineage>
        <taxon>Eukaryota</taxon>
        <taxon>Fungi</taxon>
        <taxon>Fungi incertae sedis</taxon>
        <taxon>Mucoromycota</taxon>
        <taxon>Glomeromycotina</taxon>
        <taxon>Glomeromycetes</taxon>
        <taxon>Diversisporales</taxon>
        <taxon>Gigasporaceae</taxon>
        <taxon>Dentiscutata</taxon>
    </lineage>
</organism>